<evidence type="ECO:0000256" key="1">
    <source>
        <dbReference type="SAM" id="MobiDB-lite"/>
    </source>
</evidence>
<protein>
    <submittedName>
        <fullName evidence="2">Uncharacterized protein</fullName>
    </submittedName>
</protein>
<proteinExistence type="predicted"/>
<dbReference type="Proteomes" id="UP001412067">
    <property type="component" value="Unassembled WGS sequence"/>
</dbReference>
<evidence type="ECO:0000313" key="2">
    <source>
        <dbReference type="EMBL" id="KAK8961344.1"/>
    </source>
</evidence>
<accession>A0ABR2MCB4</accession>
<evidence type="ECO:0000313" key="3">
    <source>
        <dbReference type="Proteomes" id="UP001412067"/>
    </source>
</evidence>
<feature type="compositionally biased region" description="Polar residues" evidence="1">
    <location>
        <begin position="1"/>
        <end position="12"/>
    </location>
</feature>
<organism evidence="2 3">
    <name type="scientific">Platanthera guangdongensis</name>
    <dbReference type="NCBI Taxonomy" id="2320717"/>
    <lineage>
        <taxon>Eukaryota</taxon>
        <taxon>Viridiplantae</taxon>
        <taxon>Streptophyta</taxon>
        <taxon>Embryophyta</taxon>
        <taxon>Tracheophyta</taxon>
        <taxon>Spermatophyta</taxon>
        <taxon>Magnoliopsida</taxon>
        <taxon>Liliopsida</taxon>
        <taxon>Asparagales</taxon>
        <taxon>Orchidaceae</taxon>
        <taxon>Orchidoideae</taxon>
        <taxon>Orchideae</taxon>
        <taxon>Orchidinae</taxon>
        <taxon>Platanthera</taxon>
    </lineage>
</organism>
<comment type="caution">
    <text evidence="2">The sequence shown here is derived from an EMBL/GenBank/DDBJ whole genome shotgun (WGS) entry which is preliminary data.</text>
</comment>
<feature type="region of interest" description="Disordered" evidence="1">
    <location>
        <begin position="1"/>
        <end position="49"/>
    </location>
</feature>
<sequence length="73" mass="8209">MNQVNEPNSWSSDVYACDDGSPSNDEAAGISAPKWLKKDRRPRSRFGNPRSVVFPKTELKLCTGNRFRSPLLL</sequence>
<dbReference type="EMBL" id="JBBWWR010000009">
    <property type="protein sequence ID" value="KAK8961344.1"/>
    <property type="molecule type" value="Genomic_DNA"/>
</dbReference>
<feature type="compositionally biased region" description="Basic residues" evidence="1">
    <location>
        <begin position="35"/>
        <end position="44"/>
    </location>
</feature>
<gene>
    <name evidence="2" type="ORF">KSP40_PGU000990</name>
</gene>
<keyword evidence="3" id="KW-1185">Reference proteome</keyword>
<name>A0ABR2MCB4_9ASPA</name>
<reference evidence="2 3" key="1">
    <citation type="journal article" date="2022" name="Nat. Plants">
        <title>Genomes of leafy and leafless Platanthera orchids illuminate the evolution of mycoheterotrophy.</title>
        <authorList>
            <person name="Li M.H."/>
            <person name="Liu K.W."/>
            <person name="Li Z."/>
            <person name="Lu H.C."/>
            <person name="Ye Q.L."/>
            <person name="Zhang D."/>
            <person name="Wang J.Y."/>
            <person name="Li Y.F."/>
            <person name="Zhong Z.M."/>
            <person name="Liu X."/>
            <person name="Yu X."/>
            <person name="Liu D.K."/>
            <person name="Tu X.D."/>
            <person name="Liu B."/>
            <person name="Hao Y."/>
            <person name="Liao X.Y."/>
            <person name="Jiang Y.T."/>
            <person name="Sun W.H."/>
            <person name="Chen J."/>
            <person name="Chen Y.Q."/>
            <person name="Ai Y."/>
            <person name="Zhai J.W."/>
            <person name="Wu S.S."/>
            <person name="Zhou Z."/>
            <person name="Hsiao Y.Y."/>
            <person name="Wu W.L."/>
            <person name="Chen Y.Y."/>
            <person name="Lin Y.F."/>
            <person name="Hsu J.L."/>
            <person name="Li C.Y."/>
            <person name="Wang Z.W."/>
            <person name="Zhao X."/>
            <person name="Zhong W.Y."/>
            <person name="Ma X.K."/>
            <person name="Ma L."/>
            <person name="Huang J."/>
            <person name="Chen G.Z."/>
            <person name="Huang M.Z."/>
            <person name="Huang L."/>
            <person name="Peng D.H."/>
            <person name="Luo Y.B."/>
            <person name="Zou S.Q."/>
            <person name="Chen S.P."/>
            <person name="Lan S."/>
            <person name="Tsai W.C."/>
            <person name="Van de Peer Y."/>
            <person name="Liu Z.J."/>
        </authorList>
    </citation>
    <scope>NUCLEOTIDE SEQUENCE [LARGE SCALE GENOMIC DNA]</scope>
    <source>
        <strain evidence="2">Lor288</strain>
    </source>
</reference>